<feature type="compositionally biased region" description="Basic and acidic residues" evidence="7">
    <location>
        <begin position="35"/>
        <end position="60"/>
    </location>
</feature>
<keyword evidence="5" id="KW-0539">Nucleus</keyword>
<evidence type="ECO:0000259" key="8">
    <source>
        <dbReference type="PROSITE" id="PS51032"/>
    </source>
</evidence>
<dbReference type="PROSITE" id="PS51032">
    <property type="entry name" value="AP2_ERF"/>
    <property type="match status" value="1"/>
</dbReference>
<dbReference type="CDD" id="cd00018">
    <property type="entry name" value="AP2"/>
    <property type="match status" value="1"/>
</dbReference>
<feature type="region of interest" description="Disordered" evidence="7">
    <location>
        <begin position="1"/>
        <end position="85"/>
    </location>
</feature>
<dbReference type="InterPro" id="IPR001471">
    <property type="entry name" value="AP2/ERF_dom"/>
</dbReference>
<evidence type="ECO:0000256" key="5">
    <source>
        <dbReference type="ARBA" id="ARBA00023242"/>
    </source>
</evidence>
<sequence>MPSDESNSGVIKSQSMSVNEQTGTDTSSKKRKSRARADGKTVADRLKQWKDHNEGEENKPRGKVHAKGSKKGCMKGKGGPENTKCSYRGVRQRVWGKWVAEIREPNRVSRLWLGTFPTAEEAACAYDEAAKVMYGPSARLNFPGSEVATTSSQSEVCTVEDKAVIGGDVCVKQEDGDCESRAVSQIVDVKESCGDSRLQDSCVDERRDVVNSRLSSYLLDEFELDYQSKLTKELEEPKEEEDEVIQPEPELTVADYGWPNDMQSSVADYGWPSDIQNELGFWDQDDLFDVDELLGDLDVDLLTGTDPSQNQNQEQVHPGGNDSHPFLLEPQNDICQNQEQVQPGGDDSHPFQLEPRDDPCQNQNHVQTGGDDSHPLELEPHDGHEFFDLSFLDL</sequence>
<evidence type="ECO:0000256" key="2">
    <source>
        <dbReference type="ARBA" id="ARBA00023015"/>
    </source>
</evidence>
<dbReference type="EMBL" id="JAGKQM010000013">
    <property type="protein sequence ID" value="KAH0891161.1"/>
    <property type="molecule type" value="Genomic_DNA"/>
</dbReference>
<name>A0ABQ8AF54_BRANA</name>
<protein>
    <recommendedName>
        <fullName evidence="8">AP2/ERF domain-containing protein</fullName>
    </recommendedName>
</protein>
<evidence type="ECO:0000256" key="4">
    <source>
        <dbReference type="ARBA" id="ARBA00023163"/>
    </source>
</evidence>
<evidence type="ECO:0000256" key="7">
    <source>
        <dbReference type="SAM" id="MobiDB-lite"/>
    </source>
</evidence>
<accession>A0ABQ8AF54</accession>
<evidence type="ECO:0000256" key="3">
    <source>
        <dbReference type="ARBA" id="ARBA00023125"/>
    </source>
</evidence>
<feature type="domain" description="AP2/ERF" evidence="8">
    <location>
        <begin position="86"/>
        <end position="143"/>
    </location>
</feature>
<dbReference type="InterPro" id="IPR016177">
    <property type="entry name" value="DNA-bd_dom_sf"/>
</dbReference>
<keyword evidence="2" id="KW-0805">Transcription regulation</keyword>
<feature type="compositionally biased region" description="Basic and acidic residues" evidence="7">
    <location>
        <begin position="371"/>
        <end position="381"/>
    </location>
</feature>
<proteinExistence type="inferred from homology"/>
<dbReference type="Gene3D" id="3.30.730.10">
    <property type="entry name" value="AP2/ERF domain"/>
    <property type="match status" value="1"/>
</dbReference>
<keyword evidence="3" id="KW-0238">DNA-binding</keyword>
<dbReference type="Proteomes" id="UP000824890">
    <property type="component" value="Unassembled WGS sequence"/>
</dbReference>
<dbReference type="PANTHER" id="PTHR31241:SF63">
    <property type="entry name" value="AP2_ERF DOMAIN-CONTAINING PROTEIN"/>
    <property type="match status" value="1"/>
</dbReference>
<reference evidence="9 10" key="1">
    <citation type="submission" date="2021-05" db="EMBL/GenBank/DDBJ databases">
        <title>Genome Assembly of Synthetic Allotetraploid Brassica napus Reveals Homoeologous Exchanges between Subgenomes.</title>
        <authorList>
            <person name="Davis J.T."/>
        </authorList>
    </citation>
    <scope>NUCLEOTIDE SEQUENCE [LARGE SCALE GENOMIC DNA]</scope>
    <source>
        <strain evidence="10">cv. Da-Ae</strain>
        <tissue evidence="9">Seedling</tissue>
    </source>
</reference>
<dbReference type="Pfam" id="PF00847">
    <property type="entry name" value="AP2"/>
    <property type="match status" value="1"/>
</dbReference>
<evidence type="ECO:0000313" key="9">
    <source>
        <dbReference type="EMBL" id="KAH0891161.1"/>
    </source>
</evidence>
<evidence type="ECO:0000256" key="1">
    <source>
        <dbReference type="ARBA" id="ARBA00004123"/>
    </source>
</evidence>
<dbReference type="InterPro" id="IPR036955">
    <property type="entry name" value="AP2/ERF_dom_sf"/>
</dbReference>
<comment type="caution">
    <text evidence="9">The sequence shown here is derived from an EMBL/GenBank/DDBJ whole genome shotgun (WGS) entry which is preliminary data.</text>
</comment>
<organism evidence="9 10">
    <name type="scientific">Brassica napus</name>
    <name type="common">Rape</name>
    <dbReference type="NCBI Taxonomy" id="3708"/>
    <lineage>
        <taxon>Eukaryota</taxon>
        <taxon>Viridiplantae</taxon>
        <taxon>Streptophyta</taxon>
        <taxon>Embryophyta</taxon>
        <taxon>Tracheophyta</taxon>
        <taxon>Spermatophyta</taxon>
        <taxon>Magnoliopsida</taxon>
        <taxon>eudicotyledons</taxon>
        <taxon>Gunneridae</taxon>
        <taxon>Pentapetalae</taxon>
        <taxon>rosids</taxon>
        <taxon>malvids</taxon>
        <taxon>Brassicales</taxon>
        <taxon>Brassicaceae</taxon>
        <taxon>Brassiceae</taxon>
        <taxon>Brassica</taxon>
    </lineage>
</organism>
<comment type="subcellular location">
    <subcellularLocation>
        <location evidence="1">Nucleus</location>
    </subcellularLocation>
</comment>
<dbReference type="PRINTS" id="PR00367">
    <property type="entry name" value="ETHRSPELEMNT"/>
</dbReference>
<dbReference type="SMART" id="SM00380">
    <property type="entry name" value="AP2"/>
    <property type="match status" value="1"/>
</dbReference>
<feature type="compositionally biased region" description="Basic and acidic residues" evidence="7">
    <location>
        <begin position="346"/>
        <end position="359"/>
    </location>
</feature>
<dbReference type="PANTHER" id="PTHR31241">
    <property type="entry name" value="DEHYDRATION-RESPONSIVE ELEMENT-BINDING PROTEIN 2C"/>
    <property type="match status" value="1"/>
</dbReference>
<dbReference type="SUPFAM" id="SSF54171">
    <property type="entry name" value="DNA-binding domain"/>
    <property type="match status" value="1"/>
</dbReference>
<comment type="similarity">
    <text evidence="6">Belongs to the AP2/ERF transcription factor family. ERF subfamily.</text>
</comment>
<feature type="region of interest" description="Disordered" evidence="7">
    <location>
        <begin position="301"/>
        <end position="381"/>
    </location>
</feature>
<feature type="compositionally biased region" description="Polar residues" evidence="7">
    <location>
        <begin position="1"/>
        <end position="26"/>
    </location>
</feature>
<keyword evidence="10" id="KW-1185">Reference proteome</keyword>
<feature type="compositionally biased region" description="Basic residues" evidence="7">
    <location>
        <begin position="61"/>
        <end position="74"/>
    </location>
</feature>
<evidence type="ECO:0000256" key="6">
    <source>
        <dbReference type="ARBA" id="ARBA00024343"/>
    </source>
</evidence>
<evidence type="ECO:0000313" key="10">
    <source>
        <dbReference type="Proteomes" id="UP000824890"/>
    </source>
</evidence>
<keyword evidence="4" id="KW-0804">Transcription</keyword>
<gene>
    <name evidence="9" type="ORF">HID58_053590</name>
</gene>